<sequence>MAKSAAKKKREKLVREGRRNPEQNRSPFAGADMSTRKTKTKNETLFRIKHKNHSLDENHDGSFLLLIYVLRT</sequence>
<organism evidence="2 3">
    <name type="scientific">Cytobacillus gottheilii</name>
    <dbReference type="NCBI Taxonomy" id="859144"/>
    <lineage>
        <taxon>Bacteria</taxon>
        <taxon>Bacillati</taxon>
        <taxon>Bacillota</taxon>
        <taxon>Bacilli</taxon>
        <taxon>Bacillales</taxon>
        <taxon>Bacillaceae</taxon>
        <taxon>Cytobacillus</taxon>
    </lineage>
</organism>
<reference evidence="2 3" key="1">
    <citation type="submission" date="2021-03" db="EMBL/GenBank/DDBJ databases">
        <title>The first data on the complete genome of the tetrodotoxin-producing bacterium.</title>
        <authorList>
            <person name="Melnikova D.I."/>
            <person name="Nijland R."/>
            <person name="Magarlamov T.Y."/>
        </authorList>
    </citation>
    <scope>NUCLEOTIDE SEQUENCE [LARGE SCALE GENOMIC DNA]</scope>
    <source>
        <strain evidence="2 3">1839</strain>
    </source>
</reference>
<feature type="compositionally biased region" description="Basic residues" evidence="1">
    <location>
        <begin position="1"/>
        <end position="12"/>
    </location>
</feature>
<name>A0ABX8F6A1_9BACI</name>
<gene>
    <name evidence="2" type="ORF">J1899_13060</name>
</gene>
<evidence type="ECO:0000256" key="1">
    <source>
        <dbReference type="SAM" id="MobiDB-lite"/>
    </source>
</evidence>
<keyword evidence="3" id="KW-1185">Reference proteome</keyword>
<dbReference type="EMBL" id="CP071709">
    <property type="protein sequence ID" value="QVY59976.1"/>
    <property type="molecule type" value="Genomic_DNA"/>
</dbReference>
<protein>
    <submittedName>
        <fullName evidence="2">Uncharacterized protein</fullName>
    </submittedName>
</protein>
<dbReference type="Proteomes" id="UP000679247">
    <property type="component" value="Chromosome"/>
</dbReference>
<feature type="compositionally biased region" description="Basic and acidic residues" evidence="1">
    <location>
        <begin position="13"/>
        <end position="22"/>
    </location>
</feature>
<feature type="region of interest" description="Disordered" evidence="1">
    <location>
        <begin position="1"/>
        <end position="40"/>
    </location>
</feature>
<dbReference type="RefSeq" id="WP_066444812.1">
    <property type="nucleotide sequence ID" value="NZ_CANKUS010000011.1"/>
</dbReference>
<evidence type="ECO:0000313" key="2">
    <source>
        <dbReference type="EMBL" id="QVY59976.1"/>
    </source>
</evidence>
<proteinExistence type="predicted"/>
<evidence type="ECO:0000313" key="3">
    <source>
        <dbReference type="Proteomes" id="UP000679247"/>
    </source>
</evidence>
<accession>A0ABX8F6A1</accession>